<proteinExistence type="predicted"/>
<sequence>MTNKSILEVGCTYKAHLPSLIYIPGKLVLSEQTIVFKSYYTNHNPLNLEINVKQMIRYEVRKGLLGYKLLIYYRNEWFKFSHLKANELKELVQQIDDLQS</sequence>
<protein>
    <recommendedName>
        <fullName evidence="3">GRAM domain-containing protein</fullName>
    </recommendedName>
</protein>
<organism evidence="1 2">
    <name type="scientific">Staphylococcus pasteuri_A</name>
    <dbReference type="NCBI Taxonomy" id="3062664"/>
    <lineage>
        <taxon>Bacteria</taxon>
        <taxon>Bacillati</taxon>
        <taxon>Bacillota</taxon>
        <taxon>Bacilli</taxon>
        <taxon>Bacillales</taxon>
        <taxon>Staphylococcaceae</taxon>
        <taxon>Staphylococcus</taxon>
    </lineage>
</organism>
<dbReference type="AlphaFoldDB" id="A0AAW7YWC1"/>
<evidence type="ECO:0008006" key="3">
    <source>
        <dbReference type="Google" id="ProtNLM"/>
    </source>
</evidence>
<keyword evidence="2" id="KW-1185">Reference proteome</keyword>
<reference evidence="1" key="1">
    <citation type="submission" date="2023-07" db="EMBL/GenBank/DDBJ databases">
        <title>Genome content predicts the carbon catabolic preferences of heterotrophic bacteria.</title>
        <authorList>
            <person name="Gralka M."/>
        </authorList>
    </citation>
    <scope>NUCLEOTIDE SEQUENCE</scope>
    <source>
        <strain evidence="1">E2R20</strain>
    </source>
</reference>
<evidence type="ECO:0000313" key="2">
    <source>
        <dbReference type="Proteomes" id="UP001170310"/>
    </source>
</evidence>
<gene>
    <name evidence="1" type="ORF">Q4528_10060</name>
</gene>
<dbReference type="Proteomes" id="UP001170310">
    <property type="component" value="Unassembled WGS sequence"/>
</dbReference>
<dbReference type="EMBL" id="JAUOQO010000008">
    <property type="protein sequence ID" value="MDO6574508.1"/>
    <property type="molecule type" value="Genomic_DNA"/>
</dbReference>
<accession>A0AAW7YWC1</accession>
<dbReference type="RefSeq" id="WP_303521431.1">
    <property type="nucleotide sequence ID" value="NZ_JAUOQO010000008.1"/>
</dbReference>
<evidence type="ECO:0000313" key="1">
    <source>
        <dbReference type="EMBL" id="MDO6574508.1"/>
    </source>
</evidence>
<comment type="caution">
    <text evidence="1">The sequence shown here is derived from an EMBL/GenBank/DDBJ whole genome shotgun (WGS) entry which is preliminary data.</text>
</comment>
<name>A0AAW7YWC1_9STAP</name>